<evidence type="ECO:0000256" key="2">
    <source>
        <dbReference type="ARBA" id="ARBA00004853"/>
    </source>
</evidence>
<dbReference type="GO" id="GO:0009231">
    <property type="term" value="P:riboflavin biosynthetic process"/>
    <property type="evidence" value="ECO:0007669"/>
    <property type="project" value="UniProtKB-UniPathway"/>
</dbReference>
<evidence type="ECO:0000256" key="7">
    <source>
        <dbReference type="ARBA" id="ARBA00022801"/>
    </source>
</evidence>
<dbReference type="InterPro" id="IPR036144">
    <property type="entry name" value="RibA-like_sf"/>
</dbReference>
<feature type="domain" description="GTP cyclohydrolase II" evidence="11">
    <location>
        <begin position="8"/>
        <end position="169"/>
    </location>
</feature>
<dbReference type="EC" id="3.5.4.25" evidence="3"/>
<evidence type="ECO:0000259" key="11">
    <source>
        <dbReference type="Pfam" id="PF00925"/>
    </source>
</evidence>
<dbReference type="GO" id="GO:0005829">
    <property type="term" value="C:cytosol"/>
    <property type="evidence" value="ECO:0007669"/>
    <property type="project" value="TreeGrafter"/>
</dbReference>
<name>A0A1C6U2Z0_9ACTN</name>
<dbReference type="STRING" id="683228.GA0070617_0822"/>
<evidence type="ECO:0000256" key="6">
    <source>
        <dbReference type="ARBA" id="ARBA00022741"/>
    </source>
</evidence>
<keyword evidence="8" id="KW-0862">Zinc</keyword>
<organism evidence="12 13">
    <name type="scientific">Micromonospora yangpuensis</name>
    <dbReference type="NCBI Taxonomy" id="683228"/>
    <lineage>
        <taxon>Bacteria</taxon>
        <taxon>Bacillati</taxon>
        <taxon>Actinomycetota</taxon>
        <taxon>Actinomycetes</taxon>
        <taxon>Micromonosporales</taxon>
        <taxon>Micromonosporaceae</taxon>
        <taxon>Micromonospora</taxon>
    </lineage>
</organism>
<accession>A0A1C6U2Z0</accession>
<evidence type="ECO:0000256" key="10">
    <source>
        <dbReference type="ARBA" id="ARBA00049295"/>
    </source>
</evidence>
<dbReference type="GO" id="GO:0046872">
    <property type="term" value="F:metal ion binding"/>
    <property type="evidence" value="ECO:0007669"/>
    <property type="project" value="UniProtKB-KW"/>
</dbReference>
<keyword evidence="9" id="KW-0342">GTP-binding</keyword>
<comment type="pathway">
    <text evidence="2">Cofactor biosynthesis; riboflavin biosynthesis; 5-amino-6-(D-ribitylamino)uracil from GTP: step 1/4.</text>
</comment>
<dbReference type="Pfam" id="PF00925">
    <property type="entry name" value="GTP_cyclohydro2"/>
    <property type="match status" value="1"/>
</dbReference>
<dbReference type="PANTHER" id="PTHR21327">
    <property type="entry name" value="GTP CYCLOHYDROLASE II-RELATED"/>
    <property type="match status" value="1"/>
</dbReference>
<comment type="cofactor">
    <cofactor evidence="1">
        <name>Zn(2+)</name>
        <dbReference type="ChEBI" id="CHEBI:29105"/>
    </cofactor>
</comment>
<dbReference type="InterPro" id="IPR032677">
    <property type="entry name" value="GTP_cyclohydro_II"/>
</dbReference>
<dbReference type="EMBL" id="FMIA01000002">
    <property type="protein sequence ID" value="SCL48249.1"/>
    <property type="molecule type" value="Genomic_DNA"/>
</dbReference>
<dbReference type="GO" id="GO:0003935">
    <property type="term" value="F:GTP cyclohydrolase II activity"/>
    <property type="evidence" value="ECO:0007669"/>
    <property type="project" value="UniProtKB-EC"/>
</dbReference>
<evidence type="ECO:0000256" key="8">
    <source>
        <dbReference type="ARBA" id="ARBA00022833"/>
    </source>
</evidence>
<evidence type="ECO:0000313" key="13">
    <source>
        <dbReference type="Proteomes" id="UP000198937"/>
    </source>
</evidence>
<evidence type="ECO:0000313" key="12">
    <source>
        <dbReference type="EMBL" id="SCL48249.1"/>
    </source>
</evidence>
<keyword evidence="6" id="KW-0547">Nucleotide-binding</keyword>
<evidence type="ECO:0000256" key="5">
    <source>
        <dbReference type="ARBA" id="ARBA00022723"/>
    </source>
</evidence>
<dbReference type="Gene3D" id="3.40.50.10990">
    <property type="entry name" value="GTP cyclohydrolase II"/>
    <property type="match status" value="1"/>
</dbReference>
<dbReference type="GO" id="GO:0005525">
    <property type="term" value="F:GTP binding"/>
    <property type="evidence" value="ECO:0007669"/>
    <property type="project" value="UniProtKB-KW"/>
</dbReference>
<keyword evidence="4" id="KW-0686">Riboflavin biosynthesis</keyword>
<evidence type="ECO:0000256" key="9">
    <source>
        <dbReference type="ARBA" id="ARBA00023134"/>
    </source>
</evidence>
<keyword evidence="5" id="KW-0479">Metal-binding</keyword>
<dbReference type="GO" id="GO:0008686">
    <property type="term" value="F:3,4-dihydroxy-2-butanone-4-phosphate synthase activity"/>
    <property type="evidence" value="ECO:0007669"/>
    <property type="project" value="TreeGrafter"/>
</dbReference>
<evidence type="ECO:0000256" key="3">
    <source>
        <dbReference type="ARBA" id="ARBA00012762"/>
    </source>
</evidence>
<sequence>MTTTVRLASCDLPTAYGQFQLHAFGPETGREEVLAAVHRPQPAGQQNPLVRIHSACATGDLLGSLKCDCGPQLATSLRMIGASDYGILLYMLCHEGRGIGLAAKIRAYTFMDQGYDTVAANAAVGAPTDARDYRPAASVLAWLGVTSARLATNNPHKIDALRTAGITVDRVPLSGFVTSDNRDYLGQKDTLLGHLNSSGAAAVS</sequence>
<dbReference type="Proteomes" id="UP000198937">
    <property type="component" value="Unassembled WGS sequence"/>
</dbReference>
<dbReference type="AlphaFoldDB" id="A0A1C6U2Z0"/>
<evidence type="ECO:0000256" key="1">
    <source>
        <dbReference type="ARBA" id="ARBA00001947"/>
    </source>
</evidence>
<dbReference type="NCBIfam" id="NF001591">
    <property type="entry name" value="PRK00393.1"/>
    <property type="match status" value="1"/>
</dbReference>
<evidence type="ECO:0000256" key="4">
    <source>
        <dbReference type="ARBA" id="ARBA00022619"/>
    </source>
</evidence>
<keyword evidence="7 12" id="KW-0378">Hydrolase</keyword>
<dbReference type="SUPFAM" id="SSF142695">
    <property type="entry name" value="RibA-like"/>
    <property type="match status" value="1"/>
</dbReference>
<dbReference type="UniPathway" id="UPA00275"/>
<reference evidence="12 13" key="1">
    <citation type="submission" date="2016-06" db="EMBL/GenBank/DDBJ databases">
        <authorList>
            <person name="Kjaerup R.B."/>
            <person name="Dalgaard T.S."/>
            <person name="Juul-Madsen H.R."/>
        </authorList>
    </citation>
    <scope>NUCLEOTIDE SEQUENCE [LARGE SCALE GENOMIC DNA]</scope>
    <source>
        <strain evidence="12 13">DSM 45577</strain>
    </source>
</reference>
<dbReference type="OrthoDB" id="9793111at2"/>
<comment type="catalytic activity">
    <reaction evidence="10">
        <text>GTP + 4 H2O = 2,5-diamino-6-hydroxy-4-(5-phosphoribosylamino)-pyrimidine + formate + 2 phosphate + 3 H(+)</text>
        <dbReference type="Rhea" id="RHEA:23704"/>
        <dbReference type="ChEBI" id="CHEBI:15377"/>
        <dbReference type="ChEBI" id="CHEBI:15378"/>
        <dbReference type="ChEBI" id="CHEBI:15740"/>
        <dbReference type="ChEBI" id="CHEBI:37565"/>
        <dbReference type="ChEBI" id="CHEBI:43474"/>
        <dbReference type="ChEBI" id="CHEBI:58614"/>
        <dbReference type="EC" id="3.5.4.25"/>
    </reaction>
</comment>
<dbReference type="RefSeq" id="WP_091434044.1">
    <property type="nucleotide sequence ID" value="NZ_BMMJ01000006.1"/>
</dbReference>
<dbReference type="PANTHER" id="PTHR21327:SF18">
    <property type="entry name" value="3,4-DIHYDROXY-2-BUTANONE 4-PHOSPHATE SYNTHASE"/>
    <property type="match status" value="1"/>
</dbReference>
<keyword evidence="13" id="KW-1185">Reference proteome</keyword>
<dbReference type="CDD" id="cd00641">
    <property type="entry name" value="GTP_cyclohydro2"/>
    <property type="match status" value="1"/>
</dbReference>
<gene>
    <name evidence="12" type="ORF">GA0070617_0822</name>
</gene>
<protein>
    <recommendedName>
        <fullName evidence="3">GTP cyclohydrolase II</fullName>
        <ecNumber evidence="3">3.5.4.25</ecNumber>
    </recommendedName>
</protein>
<dbReference type="InterPro" id="IPR000926">
    <property type="entry name" value="RibA"/>
</dbReference>
<proteinExistence type="predicted"/>